<dbReference type="EMBL" id="AP019416">
    <property type="protein sequence ID" value="BBI51204.1"/>
    <property type="molecule type" value="Genomic_DNA"/>
</dbReference>
<feature type="domain" description="KfrA N-terminal DNA-binding" evidence="1">
    <location>
        <begin position="7"/>
        <end position="79"/>
    </location>
</feature>
<dbReference type="Pfam" id="PF11740">
    <property type="entry name" value="KfrA_N"/>
    <property type="match status" value="1"/>
</dbReference>
<sequence length="82" mass="9332">MARNGIQYSDVQQAIDALLARGDTPSVQRIRDVLGTGSFTTISDHFRQWRSEREQNRDVPPPKGVPEVVVTMAGDLWRRPKR</sequence>
<proteinExistence type="predicted"/>
<name>A0ABN5WW78_9GAMM</name>
<dbReference type="InterPro" id="IPR021104">
    <property type="entry name" value="KfrA_DNA-bd_N"/>
</dbReference>
<dbReference type="Proteomes" id="UP000289555">
    <property type="component" value="Chromosome"/>
</dbReference>
<evidence type="ECO:0000313" key="3">
    <source>
        <dbReference type="Proteomes" id="UP000289555"/>
    </source>
</evidence>
<accession>A0ABN5WW78</accession>
<protein>
    <recommendedName>
        <fullName evidence="1">KfrA N-terminal DNA-binding domain-containing protein</fullName>
    </recommendedName>
</protein>
<evidence type="ECO:0000259" key="1">
    <source>
        <dbReference type="Pfam" id="PF11740"/>
    </source>
</evidence>
<evidence type="ECO:0000313" key="2">
    <source>
        <dbReference type="EMBL" id="BBI51204.1"/>
    </source>
</evidence>
<gene>
    <name evidence="2" type="ORF">HORIV_36250</name>
</gene>
<keyword evidence="3" id="KW-1185">Reference proteome</keyword>
<organism evidence="2 3">
    <name type="scientific">Vreelandella olivaria</name>
    <dbReference type="NCBI Taxonomy" id="390919"/>
    <lineage>
        <taxon>Bacteria</taxon>
        <taxon>Pseudomonadati</taxon>
        <taxon>Pseudomonadota</taxon>
        <taxon>Gammaproteobacteria</taxon>
        <taxon>Oceanospirillales</taxon>
        <taxon>Halomonadaceae</taxon>
        <taxon>Vreelandella</taxon>
    </lineage>
</organism>
<reference evidence="3" key="1">
    <citation type="journal article" date="2019" name="Microbiol. Resour. Announc.">
        <title>Complete Genome Sequence of Halomonas olivaria, a Moderately Halophilic Bacterium Isolated from Olive Processing Effluents, Obtained by Nanopore Sequencing.</title>
        <authorList>
            <person name="Nagata S."/>
            <person name="Ii K.M."/>
            <person name="Tsukimi T."/>
            <person name="Miura M.C."/>
            <person name="Galipon J."/>
            <person name="Arakawa K."/>
        </authorList>
    </citation>
    <scope>NUCLEOTIDE SEQUENCE [LARGE SCALE GENOMIC DNA]</scope>
    <source>
        <strain evidence="3">TYRC17</strain>
    </source>
</reference>